<name>A9UXB3_MONBE</name>
<keyword evidence="9" id="KW-0493">Microtubule</keyword>
<evidence type="ECO:0000256" key="4">
    <source>
        <dbReference type="ARBA" id="ARBA00004245"/>
    </source>
</evidence>
<evidence type="ECO:0000256" key="9">
    <source>
        <dbReference type="ARBA" id="ARBA00022701"/>
    </source>
</evidence>
<dbReference type="InterPro" id="IPR046357">
    <property type="entry name" value="PPIase_dom_sf"/>
</dbReference>
<dbReference type="GO" id="GO:0005634">
    <property type="term" value="C:nucleus"/>
    <property type="evidence" value="ECO:0007669"/>
    <property type="project" value="UniProtKB-SubCell"/>
</dbReference>
<dbReference type="GeneID" id="5890076"/>
<dbReference type="EC" id="5.2.1.8" evidence="18"/>
<feature type="region of interest" description="Disordered" evidence="20">
    <location>
        <begin position="373"/>
        <end position="393"/>
    </location>
</feature>
<keyword evidence="13 18" id="KW-0697">Rotamase</keyword>
<dbReference type="GO" id="GO:0005829">
    <property type="term" value="C:cytosol"/>
    <property type="evidence" value="ECO:0007669"/>
    <property type="project" value="UniProtKB-SubCell"/>
</dbReference>
<dbReference type="PROSITE" id="PS50059">
    <property type="entry name" value="FKBP_PPIASE"/>
    <property type="match status" value="2"/>
</dbReference>
<dbReference type="OMA" id="QAILTIH"/>
<dbReference type="GO" id="GO:0005739">
    <property type="term" value="C:mitochondrion"/>
    <property type="evidence" value="ECO:0007669"/>
    <property type="project" value="UniProtKB-SubCell"/>
</dbReference>
<gene>
    <name evidence="22" type="ORF">MONBRDRAFT_21434</name>
</gene>
<keyword evidence="15" id="KW-0206">Cytoskeleton</keyword>
<dbReference type="Pfam" id="PF07719">
    <property type="entry name" value="TPR_2"/>
    <property type="match status" value="1"/>
</dbReference>
<dbReference type="InterPro" id="IPR019734">
    <property type="entry name" value="TPR_rpt"/>
</dbReference>
<evidence type="ECO:0000256" key="12">
    <source>
        <dbReference type="ARBA" id="ARBA00022990"/>
    </source>
</evidence>
<evidence type="ECO:0000256" key="5">
    <source>
        <dbReference type="ARBA" id="ARBA00004514"/>
    </source>
</evidence>
<feature type="domain" description="PPIase FKBP-type" evidence="21">
    <location>
        <begin position="121"/>
        <end position="205"/>
    </location>
</feature>
<feature type="repeat" description="TPR" evidence="19">
    <location>
        <begin position="222"/>
        <end position="255"/>
    </location>
</feature>
<evidence type="ECO:0000256" key="13">
    <source>
        <dbReference type="ARBA" id="ARBA00023110"/>
    </source>
</evidence>
<feature type="domain" description="PPIase FKBP-type" evidence="21">
    <location>
        <begin position="3"/>
        <end position="91"/>
    </location>
</feature>
<keyword evidence="6" id="KW-0488">Methylation</keyword>
<comment type="subcellular location">
    <subcellularLocation>
        <location evidence="4">Cytoplasm</location>
        <location evidence="4">Cytoskeleton</location>
    </subcellularLocation>
    <subcellularLocation>
        <location evidence="5">Cytoplasm</location>
        <location evidence="5">Cytosol</location>
    </subcellularLocation>
    <subcellularLocation>
        <location evidence="3">Mitochondrion</location>
    </subcellularLocation>
    <subcellularLocation>
        <location evidence="2">Nucleus</location>
    </subcellularLocation>
</comment>
<evidence type="ECO:0000256" key="18">
    <source>
        <dbReference type="PROSITE-ProRule" id="PRU00277"/>
    </source>
</evidence>
<keyword evidence="23" id="KW-1185">Reference proteome</keyword>
<keyword evidence="7" id="KW-0963">Cytoplasm</keyword>
<dbReference type="Gene3D" id="3.10.50.40">
    <property type="match status" value="2"/>
</dbReference>
<dbReference type="eggNOG" id="KOG0543">
    <property type="taxonomic scope" value="Eukaryota"/>
</dbReference>
<dbReference type="SMART" id="SM00028">
    <property type="entry name" value="TPR"/>
    <property type="match status" value="3"/>
</dbReference>
<evidence type="ECO:0000256" key="3">
    <source>
        <dbReference type="ARBA" id="ARBA00004173"/>
    </source>
</evidence>
<dbReference type="FunCoup" id="A9UXB3">
    <property type="interactions" value="1544"/>
</dbReference>
<dbReference type="InterPro" id="IPR050754">
    <property type="entry name" value="FKBP4/5/8-like"/>
</dbReference>
<evidence type="ECO:0000256" key="19">
    <source>
        <dbReference type="PROSITE-ProRule" id="PRU00339"/>
    </source>
</evidence>
<dbReference type="RefSeq" id="XP_001744955.1">
    <property type="nucleotide sequence ID" value="XM_001744903.1"/>
</dbReference>
<evidence type="ECO:0000256" key="17">
    <source>
        <dbReference type="ARBA" id="ARBA00023242"/>
    </source>
</evidence>
<protein>
    <recommendedName>
        <fullName evidence="18">peptidylprolyl isomerase</fullName>
        <ecNumber evidence="18">5.2.1.8</ecNumber>
    </recommendedName>
</protein>
<feature type="repeat" description="TPR" evidence="19">
    <location>
        <begin position="271"/>
        <end position="304"/>
    </location>
</feature>
<dbReference type="Gene3D" id="1.25.40.10">
    <property type="entry name" value="Tetratricopeptide repeat domain"/>
    <property type="match status" value="1"/>
</dbReference>
<evidence type="ECO:0000256" key="16">
    <source>
        <dbReference type="ARBA" id="ARBA00023235"/>
    </source>
</evidence>
<dbReference type="PANTHER" id="PTHR46512">
    <property type="entry name" value="PEPTIDYLPROLYL ISOMERASE"/>
    <property type="match status" value="1"/>
</dbReference>
<dbReference type="FunFam" id="3.10.50.40:FF:000006">
    <property type="entry name" value="Peptidyl-prolyl cis-trans isomerase"/>
    <property type="match status" value="1"/>
</dbReference>
<reference evidence="22 23" key="1">
    <citation type="journal article" date="2008" name="Nature">
        <title>The genome of the choanoflagellate Monosiga brevicollis and the origin of metazoans.</title>
        <authorList>
            <consortium name="JGI Sequencing"/>
            <person name="King N."/>
            <person name="Westbrook M.J."/>
            <person name="Young S.L."/>
            <person name="Kuo A."/>
            <person name="Abedin M."/>
            <person name="Chapman J."/>
            <person name="Fairclough S."/>
            <person name="Hellsten U."/>
            <person name="Isogai Y."/>
            <person name="Letunic I."/>
            <person name="Marr M."/>
            <person name="Pincus D."/>
            <person name="Putnam N."/>
            <person name="Rokas A."/>
            <person name="Wright K.J."/>
            <person name="Zuzow R."/>
            <person name="Dirks W."/>
            <person name="Good M."/>
            <person name="Goodstein D."/>
            <person name="Lemons D."/>
            <person name="Li W."/>
            <person name="Lyons J.B."/>
            <person name="Morris A."/>
            <person name="Nichols S."/>
            <person name="Richter D.J."/>
            <person name="Salamov A."/>
            <person name="Bork P."/>
            <person name="Lim W.A."/>
            <person name="Manning G."/>
            <person name="Miller W.T."/>
            <person name="McGinnis W."/>
            <person name="Shapiro H."/>
            <person name="Tjian R."/>
            <person name="Grigoriev I.V."/>
            <person name="Rokhsar D."/>
        </authorList>
    </citation>
    <scope>NUCLEOTIDE SEQUENCE [LARGE SCALE GENOMIC DNA]</scope>
    <source>
        <strain evidence="23">MX1 / ATCC 50154</strain>
    </source>
</reference>
<keyword evidence="14" id="KW-0496">Mitochondrion</keyword>
<dbReference type="InterPro" id="IPR013105">
    <property type="entry name" value="TPR_2"/>
</dbReference>
<evidence type="ECO:0000256" key="10">
    <source>
        <dbReference type="ARBA" id="ARBA00022737"/>
    </source>
</evidence>
<evidence type="ECO:0000313" key="22">
    <source>
        <dbReference type="EMBL" id="EDQ90188.1"/>
    </source>
</evidence>
<dbReference type="FunFam" id="1.25.40.10:FF:000008">
    <property type="entry name" value="Peptidylprolyl isomerase"/>
    <property type="match status" value="1"/>
</dbReference>
<evidence type="ECO:0000259" key="21">
    <source>
        <dbReference type="PROSITE" id="PS50059"/>
    </source>
</evidence>
<dbReference type="InterPro" id="IPR001179">
    <property type="entry name" value="PPIase_FKBP_dom"/>
</dbReference>
<dbReference type="InterPro" id="IPR011990">
    <property type="entry name" value="TPR-like_helical_dom_sf"/>
</dbReference>
<evidence type="ECO:0000256" key="15">
    <source>
        <dbReference type="ARBA" id="ARBA00023212"/>
    </source>
</evidence>
<comment type="catalytic activity">
    <reaction evidence="1 18">
        <text>[protein]-peptidylproline (omega=180) = [protein]-peptidylproline (omega=0)</text>
        <dbReference type="Rhea" id="RHEA:16237"/>
        <dbReference type="Rhea" id="RHEA-COMP:10747"/>
        <dbReference type="Rhea" id="RHEA-COMP:10748"/>
        <dbReference type="ChEBI" id="CHEBI:83833"/>
        <dbReference type="ChEBI" id="CHEBI:83834"/>
        <dbReference type="EC" id="5.2.1.8"/>
    </reaction>
</comment>
<dbReference type="SUPFAM" id="SSF48452">
    <property type="entry name" value="TPR-like"/>
    <property type="match status" value="1"/>
</dbReference>
<evidence type="ECO:0000256" key="8">
    <source>
        <dbReference type="ARBA" id="ARBA00022553"/>
    </source>
</evidence>
<dbReference type="PROSITE" id="PS50005">
    <property type="entry name" value="TPR"/>
    <property type="match status" value="2"/>
</dbReference>
<evidence type="ECO:0000256" key="11">
    <source>
        <dbReference type="ARBA" id="ARBA00022803"/>
    </source>
</evidence>
<evidence type="ECO:0000256" key="2">
    <source>
        <dbReference type="ARBA" id="ARBA00004123"/>
    </source>
</evidence>
<keyword evidence="12" id="KW-0007">Acetylation</keyword>
<evidence type="ECO:0000256" key="1">
    <source>
        <dbReference type="ARBA" id="ARBA00000971"/>
    </source>
</evidence>
<keyword evidence="17" id="KW-0539">Nucleus</keyword>
<keyword evidence="10" id="KW-0677">Repeat</keyword>
<accession>A9UXB3</accession>
<dbReference type="GO" id="GO:0003755">
    <property type="term" value="F:peptidyl-prolyl cis-trans isomerase activity"/>
    <property type="evidence" value="ECO:0000318"/>
    <property type="project" value="GO_Central"/>
</dbReference>
<dbReference type="SUPFAM" id="SSF54534">
    <property type="entry name" value="FKBP-like"/>
    <property type="match status" value="2"/>
</dbReference>
<keyword evidence="16 18" id="KW-0413">Isomerase</keyword>
<dbReference type="Pfam" id="PF00254">
    <property type="entry name" value="FKBP_C"/>
    <property type="match status" value="2"/>
</dbReference>
<dbReference type="AlphaFoldDB" id="A9UXB3"/>
<keyword evidence="8" id="KW-0597">Phosphoprotein</keyword>
<proteinExistence type="predicted"/>
<sequence>MMGSKVFVHYVGTLENGDKFDSSRDRGDLFSFELGAGRVIKGWDEGVSTMRVGEKSKFTIKSHKAYGDAGSPPKIPGGATLVFEIELFRWSNEEDVSTQKDGSLLKAILSRGEGYKTIKELTNVTFSYTVTLKDGDKVGLALWGWKYDEDLPFPGLEAALKTMKDKETAKFTIAPEHAFGSEGSTEHQVPANATLVAVIKVHQVEFAKETWDLSSEEKVAAAETLRTAGNNFFKAGDFARALRRYTKAVDHLKSDHDFTEELKAEAKQKRVACYSNMAQCALKTKEFTKAREHADAALELDPQNVKALYRRAMALHEMSEWDQAAADCQQIQTLDKDNTSAAALLKKVKAKQHAYNQKQKALFKGLFKRRPSPDQQLAAAHLEAPASSTPLKP</sequence>
<evidence type="ECO:0000256" key="7">
    <source>
        <dbReference type="ARBA" id="ARBA00022490"/>
    </source>
</evidence>
<evidence type="ECO:0000256" key="6">
    <source>
        <dbReference type="ARBA" id="ARBA00022481"/>
    </source>
</evidence>
<keyword evidence="11 19" id="KW-0802">TPR repeat</keyword>
<dbReference type="EMBL" id="CH991548">
    <property type="protein sequence ID" value="EDQ90188.1"/>
    <property type="molecule type" value="Genomic_DNA"/>
</dbReference>
<dbReference type="KEGG" id="mbr:MONBRDRAFT_21434"/>
<dbReference type="Proteomes" id="UP000001357">
    <property type="component" value="Unassembled WGS sequence"/>
</dbReference>
<dbReference type="STRING" id="81824.A9UXB3"/>
<evidence type="ECO:0000313" key="23">
    <source>
        <dbReference type="Proteomes" id="UP000001357"/>
    </source>
</evidence>
<dbReference type="PANTHER" id="PTHR46512:SF9">
    <property type="entry name" value="PEPTIDYLPROLYL ISOMERASE"/>
    <property type="match status" value="1"/>
</dbReference>
<organism evidence="22 23">
    <name type="scientific">Monosiga brevicollis</name>
    <name type="common">Choanoflagellate</name>
    <dbReference type="NCBI Taxonomy" id="81824"/>
    <lineage>
        <taxon>Eukaryota</taxon>
        <taxon>Choanoflagellata</taxon>
        <taxon>Craspedida</taxon>
        <taxon>Salpingoecidae</taxon>
        <taxon>Monosiga</taxon>
    </lineage>
</organism>
<dbReference type="InParanoid" id="A9UXB3"/>
<evidence type="ECO:0000256" key="14">
    <source>
        <dbReference type="ARBA" id="ARBA00023128"/>
    </source>
</evidence>
<evidence type="ECO:0000256" key="20">
    <source>
        <dbReference type="SAM" id="MobiDB-lite"/>
    </source>
</evidence>
<dbReference type="GO" id="GO:0005874">
    <property type="term" value="C:microtubule"/>
    <property type="evidence" value="ECO:0007669"/>
    <property type="project" value="UniProtKB-KW"/>
</dbReference>